<organism evidence="1 2">
    <name type="scientific">Spirosoma foliorum</name>
    <dbReference type="NCBI Taxonomy" id="2710596"/>
    <lineage>
        <taxon>Bacteria</taxon>
        <taxon>Pseudomonadati</taxon>
        <taxon>Bacteroidota</taxon>
        <taxon>Cytophagia</taxon>
        <taxon>Cytophagales</taxon>
        <taxon>Cytophagaceae</taxon>
        <taxon>Spirosoma</taxon>
    </lineage>
</organism>
<dbReference type="EMBL" id="CP059732">
    <property type="protein sequence ID" value="QMW06357.1"/>
    <property type="molecule type" value="Genomic_DNA"/>
</dbReference>
<gene>
    <name evidence="1" type="ORF">H3H32_16435</name>
</gene>
<name>A0A7G5H5G5_9BACT</name>
<dbReference type="Proteomes" id="UP000515369">
    <property type="component" value="Chromosome"/>
</dbReference>
<keyword evidence="2" id="KW-1185">Reference proteome</keyword>
<sequence length="147" mass="16240">MKKYLYLSLLFLMGCSKNSNPVSYIKDVVALREGDGFQVYFVLADASGLPTAISGAAVLNFEVKDPETGIYRSIYTDKRSPRVDDFEVTTVGRGPFEKETVLFNFGRYPDAMLQRMGVKSGDFGRARVTFSEDHGGKTVGGESPINF</sequence>
<reference evidence="1 2" key="1">
    <citation type="submission" date="2020-07" db="EMBL/GenBank/DDBJ databases">
        <title>Spirosoma foliorum sp. nov., isolated from the leaves on the Nejang mountain Korea, Republic of.</title>
        <authorList>
            <person name="Ho H."/>
            <person name="Lee Y.-J."/>
            <person name="Nurcahyanto D.-A."/>
            <person name="Kim S.-G."/>
        </authorList>
    </citation>
    <scope>NUCLEOTIDE SEQUENCE [LARGE SCALE GENOMIC DNA]</scope>
    <source>
        <strain evidence="1 2">PL0136</strain>
    </source>
</reference>
<accession>A0A7G5H5G5</accession>
<dbReference type="RefSeq" id="WP_182463726.1">
    <property type="nucleotide sequence ID" value="NZ_CP059732.1"/>
</dbReference>
<dbReference type="PROSITE" id="PS51257">
    <property type="entry name" value="PROKAR_LIPOPROTEIN"/>
    <property type="match status" value="1"/>
</dbReference>
<evidence type="ECO:0000313" key="2">
    <source>
        <dbReference type="Proteomes" id="UP000515369"/>
    </source>
</evidence>
<dbReference type="KEGG" id="sfol:H3H32_16435"/>
<protein>
    <submittedName>
        <fullName evidence="1">Uncharacterized protein</fullName>
    </submittedName>
</protein>
<dbReference type="AlphaFoldDB" id="A0A7G5H5G5"/>
<proteinExistence type="predicted"/>
<evidence type="ECO:0000313" key="1">
    <source>
        <dbReference type="EMBL" id="QMW06357.1"/>
    </source>
</evidence>